<dbReference type="Proteomes" id="UP000478052">
    <property type="component" value="Unassembled WGS sequence"/>
</dbReference>
<name>A0A6G0Y843_APHCR</name>
<proteinExistence type="predicted"/>
<keyword evidence="2" id="KW-1185">Reference proteome</keyword>
<gene>
    <name evidence="1" type="ORF">FWK35_00017467</name>
</gene>
<dbReference type="AlphaFoldDB" id="A0A6G0Y843"/>
<protein>
    <submittedName>
        <fullName evidence="1">Uncharacterized protein</fullName>
    </submittedName>
</protein>
<sequence length="81" mass="9627">MRTEAKNEFEKEFWKLLINRVFGKCMENIRTRTSIKLVFGCTIRNKASESLTGVIAYCLLIHDRFIEFVPFTREVRKLVLQ</sequence>
<comment type="caution">
    <text evidence="1">The sequence shown here is derived from an EMBL/GenBank/DDBJ whole genome shotgun (WGS) entry which is preliminary data.</text>
</comment>
<organism evidence="1 2">
    <name type="scientific">Aphis craccivora</name>
    <name type="common">Cowpea aphid</name>
    <dbReference type="NCBI Taxonomy" id="307492"/>
    <lineage>
        <taxon>Eukaryota</taxon>
        <taxon>Metazoa</taxon>
        <taxon>Ecdysozoa</taxon>
        <taxon>Arthropoda</taxon>
        <taxon>Hexapoda</taxon>
        <taxon>Insecta</taxon>
        <taxon>Pterygota</taxon>
        <taxon>Neoptera</taxon>
        <taxon>Paraneoptera</taxon>
        <taxon>Hemiptera</taxon>
        <taxon>Sternorrhyncha</taxon>
        <taxon>Aphidomorpha</taxon>
        <taxon>Aphidoidea</taxon>
        <taxon>Aphididae</taxon>
        <taxon>Aphidini</taxon>
        <taxon>Aphis</taxon>
        <taxon>Aphis</taxon>
    </lineage>
</organism>
<dbReference type="EMBL" id="VUJU01005592">
    <property type="protein sequence ID" value="KAF0750791.1"/>
    <property type="molecule type" value="Genomic_DNA"/>
</dbReference>
<evidence type="ECO:0000313" key="2">
    <source>
        <dbReference type="Proteomes" id="UP000478052"/>
    </source>
</evidence>
<reference evidence="1 2" key="1">
    <citation type="submission" date="2019-08" db="EMBL/GenBank/DDBJ databases">
        <title>Whole genome of Aphis craccivora.</title>
        <authorList>
            <person name="Voronova N.V."/>
            <person name="Shulinski R.S."/>
            <person name="Bandarenka Y.V."/>
            <person name="Zhorov D.G."/>
            <person name="Warner D."/>
        </authorList>
    </citation>
    <scope>NUCLEOTIDE SEQUENCE [LARGE SCALE GENOMIC DNA]</scope>
    <source>
        <strain evidence="1">180601</strain>
        <tissue evidence="1">Whole Body</tissue>
    </source>
</reference>
<evidence type="ECO:0000313" key="1">
    <source>
        <dbReference type="EMBL" id="KAF0750791.1"/>
    </source>
</evidence>
<accession>A0A6G0Y843</accession>